<evidence type="ECO:0000313" key="20">
    <source>
        <dbReference type="Proteomes" id="UP001202479"/>
    </source>
</evidence>
<dbReference type="InterPro" id="IPR012340">
    <property type="entry name" value="NA-bd_OB-fold"/>
</dbReference>
<dbReference type="SUPFAM" id="SSF56112">
    <property type="entry name" value="Protein kinase-like (PK-like)"/>
    <property type="match status" value="1"/>
</dbReference>
<dbReference type="GO" id="GO:0006260">
    <property type="term" value="P:DNA replication"/>
    <property type="evidence" value="ECO:0007669"/>
    <property type="project" value="InterPro"/>
</dbReference>
<dbReference type="AlphaFoldDB" id="A0AAI9SWK2"/>
<dbReference type="EMBL" id="JAHUZD010000108">
    <property type="protein sequence ID" value="KAI3404084.2"/>
    <property type="molecule type" value="Genomic_DNA"/>
</dbReference>
<dbReference type="SUPFAM" id="SSF50249">
    <property type="entry name" value="Nucleic acid-binding proteins"/>
    <property type="match status" value="1"/>
</dbReference>
<evidence type="ECO:0000256" key="3">
    <source>
        <dbReference type="ARBA" id="ARBA00010630"/>
    </source>
</evidence>
<keyword evidence="9" id="KW-0808">Transferase</keyword>
<evidence type="ECO:0000256" key="4">
    <source>
        <dbReference type="ARBA" id="ARBA00011534"/>
    </source>
</evidence>
<reference evidence="19" key="1">
    <citation type="journal article" date="2022" name="DNA Res.">
        <title>Genome analysis of five recently described species of the CUG-Ser clade uncovers Candida theae as a new hybrid lineage with pathogenic potential in the Candida parapsilosis species complex.</title>
        <authorList>
            <person name="Mixao V."/>
            <person name="Del Olmo V."/>
            <person name="Hegedusova E."/>
            <person name="Saus E."/>
            <person name="Pryszcz L."/>
            <person name="Cillingova A."/>
            <person name="Nosek J."/>
            <person name="Gabaldon T."/>
        </authorList>
    </citation>
    <scope>NUCLEOTIDE SEQUENCE</scope>
    <source>
        <strain evidence="19">CBS 10844</strain>
    </source>
</reference>
<dbReference type="PANTHER" id="PTHR12209">
    <property type="entry name" value="NON-SPECIFIC SERINE/THREONINE PROTEIN KINASE"/>
    <property type="match status" value="1"/>
</dbReference>
<dbReference type="InterPro" id="IPR011009">
    <property type="entry name" value="Kinase-like_dom_sf"/>
</dbReference>
<dbReference type="PANTHER" id="PTHR12209:SF0">
    <property type="entry name" value="EKC_KEOPS COMPLEX SUBUNIT TP53RK"/>
    <property type="match status" value="1"/>
</dbReference>
<dbReference type="GO" id="GO:0008033">
    <property type="term" value="P:tRNA processing"/>
    <property type="evidence" value="ECO:0007669"/>
    <property type="project" value="UniProtKB-KW"/>
</dbReference>
<gene>
    <name evidence="19" type="ORF">KGF56_003120</name>
</gene>
<evidence type="ECO:0000256" key="9">
    <source>
        <dbReference type="ARBA" id="ARBA00022679"/>
    </source>
</evidence>
<keyword evidence="14" id="KW-0539">Nucleus</keyword>
<evidence type="ECO:0000256" key="6">
    <source>
        <dbReference type="ARBA" id="ARBA00013948"/>
    </source>
</evidence>
<evidence type="ECO:0000256" key="8">
    <source>
        <dbReference type="ARBA" id="ARBA00022527"/>
    </source>
</evidence>
<evidence type="ECO:0000256" key="17">
    <source>
        <dbReference type="ARBA" id="ARBA00047899"/>
    </source>
</evidence>
<evidence type="ECO:0000256" key="16">
    <source>
        <dbReference type="ARBA" id="ARBA00033194"/>
    </source>
</evidence>
<evidence type="ECO:0000256" key="10">
    <source>
        <dbReference type="ARBA" id="ARBA00022694"/>
    </source>
</evidence>
<dbReference type="GO" id="GO:0004674">
    <property type="term" value="F:protein serine/threonine kinase activity"/>
    <property type="evidence" value="ECO:0007669"/>
    <property type="project" value="UniProtKB-KW"/>
</dbReference>
<dbReference type="PROSITE" id="PS00109">
    <property type="entry name" value="PROTEIN_KINASE_TYR"/>
    <property type="match status" value="1"/>
</dbReference>
<dbReference type="GO" id="GO:0005829">
    <property type="term" value="C:cytosol"/>
    <property type="evidence" value="ECO:0007669"/>
    <property type="project" value="TreeGrafter"/>
</dbReference>
<dbReference type="GO" id="GO:0005524">
    <property type="term" value="F:ATP binding"/>
    <property type="evidence" value="ECO:0007669"/>
    <property type="project" value="UniProtKB-KW"/>
</dbReference>
<dbReference type="GO" id="GO:0000408">
    <property type="term" value="C:EKC/KEOPS complex"/>
    <property type="evidence" value="ECO:0007669"/>
    <property type="project" value="TreeGrafter"/>
</dbReference>
<evidence type="ECO:0000256" key="7">
    <source>
        <dbReference type="ARBA" id="ARBA00019973"/>
    </source>
</evidence>
<comment type="catalytic activity">
    <reaction evidence="17">
        <text>L-threonyl-[protein] + ATP = O-phospho-L-threonyl-[protein] + ADP + H(+)</text>
        <dbReference type="Rhea" id="RHEA:46608"/>
        <dbReference type="Rhea" id="RHEA-COMP:11060"/>
        <dbReference type="Rhea" id="RHEA-COMP:11605"/>
        <dbReference type="ChEBI" id="CHEBI:15378"/>
        <dbReference type="ChEBI" id="CHEBI:30013"/>
        <dbReference type="ChEBI" id="CHEBI:30616"/>
        <dbReference type="ChEBI" id="CHEBI:61977"/>
        <dbReference type="ChEBI" id="CHEBI:456216"/>
        <dbReference type="EC" id="2.7.11.1"/>
    </reaction>
</comment>
<keyword evidence="8" id="KW-0723">Serine/threonine-protein kinase</keyword>
<dbReference type="Gene3D" id="1.10.510.10">
    <property type="entry name" value="Transferase(Phosphotransferase) domain 1"/>
    <property type="match status" value="1"/>
</dbReference>
<dbReference type="GO" id="GO:0006281">
    <property type="term" value="P:DNA repair"/>
    <property type="evidence" value="ECO:0007669"/>
    <property type="project" value="InterPro"/>
</dbReference>
<dbReference type="Pfam" id="PF08661">
    <property type="entry name" value="Rep_fac-A_3"/>
    <property type="match status" value="1"/>
</dbReference>
<dbReference type="InterPro" id="IPR013970">
    <property type="entry name" value="Rfa2"/>
</dbReference>
<dbReference type="Proteomes" id="UP001202479">
    <property type="component" value="Unassembled WGS sequence"/>
</dbReference>
<dbReference type="NCBIfam" id="TIGR03724">
    <property type="entry name" value="arch_bud32"/>
    <property type="match status" value="1"/>
</dbReference>
<name>A0AAI9SWK2_9ASCO</name>
<keyword evidence="13" id="KW-0067">ATP-binding</keyword>
<comment type="subcellular location">
    <subcellularLocation>
        <location evidence="1">Nucleus</location>
    </subcellularLocation>
</comment>
<accession>A0AAI9SWK2</accession>
<dbReference type="GO" id="GO:0070525">
    <property type="term" value="P:tRNA threonylcarbamoyladenosine metabolic process"/>
    <property type="evidence" value="ECO:0007669"/>
    <property type="project" value="TreeGrafter"/>
</dbReference>
<dbReference type="InterPro" id="IPR022495">
    <property type="entry name" value="Bud32"/>
</dbReference>
<keyword evidence="10" id="KW-0819">tRNA processing</keyword>
<evidence type="ECO:0000256" key="14">
    <source>
        <dbReference type="ARBA" id="ARBA00023242"/>
    </source>
</evidence>
<keyword evidence="12" id="KW-0418">Kinase</keyword>
<dbReference type="GO" id="GO:0031981">
    <property type="term" value="C:nuclear lumen"/>
    <property type="evidence" value="ECO:0007669"/>
    <property type="project" value="UniProtKB-ARBA"/>
</dbReference>
<sequence>MTEPLVRQLQQYVPNIEVEIVSQGAEALVFQTSTHPYIEHPFLRNQTKFIIKYRPSKPYRHPKIDAQITKSRTIGEAKFMCKLSKLGIQSPSLISCDFPKGIIWMEYLGQALPNGEISSFKNWLWYLEKHVKDIKACTSDEVEKVCFDVGVLIGRLHLNDMVHGDLTSSNILLQPVETENQTIQANKVSWEPALIDFGLSSFSGLPEDKAVDLYVLERAVDSTHSDFAKRYNEWLLKGYEKAHNLQEFEKFGKKKHLETIKRLEEVRLRELAMEAQNRRVDATLLKSNQNKLVRIIGKCESYDTNTYKATLLCNGPVTLDLSSSDQKDLITAGKYYEIVGKISNNPSDLKIHVYSVIEMSDNLNINAVEKLVSYCQKVPELFHE</sequence>
<comment type="catalytic activity">
    <reaction evidence="18">
        <text>L-seryl-[protein] + ATP = O-phospho-L-seryl-[protein] + ADP + H(+)</text>
        <dbReference type="Rhea" id="RHEA:17989"/>
        <dbReference type="Rhea" id="RHEA-COMP:9863"/>
        <dbReference type="Rhea" id="RHEA-COMP:11604"/>
        <dbReference type="ChEBI" id="CHEBI:15378"/>
        <dbReference type="ChEBI" id="CHEBI:29999"/>
        <dbReference type="ChEBI" id="CHEBI:30616"/>
        <dbReference type="ChEBI" id="CHEBI:83421"/>
        <dbReference type="ChEBI" id="CHEBI:456216"/>
        <dbReference type="EC" id="2.7.11.1"/>
    </reaction>
</comment>
<dbReference type="GO" id="GO:0003677">
    <property type="term" value="F:DNA binding"/>
    <property type="evidence" value="ECO:0007669"/>
    <property type="project" value="InterPro"/>
</dbReference>
<keyword evidence="11" id="KW-0547">Nucleotide-binding</keyword>
<dbReference type="InterPro" id="IPR008266">
    <property type="entry name" value="Tyr_kinase_AS"/>
</dbReference>
<evidence type="ECO:0000256" key="12">
    <source>
        <dbReference type="ARBA" id="ARBA00022777"/>
    </source>
</evidence>
<evidence type="ECO:0000313" key="19">
    <source>
        <dbReference type="EMBL" id="KAI3404084.2"/>
    </source>
</evidence>
<dbReference type="GO" id="GO:0006310">
    <property type="term" value="P:DNA recombination"/>
    <property type="evidence" value="ECO:0007669"/>
    <property type="project" value="InterPro"/>
</dbReference>
<proteinExistence type="inferred from homology"/>
<evidence type="ECO:0000256" key="15">
    <source>
        <dbReference type="ARBA" id="ARBA00030980"/>
    </source>
</evidence>
<comment type="similarity">
    <text evidence="2">Belongs to the replication factor A protein 3 family.</text>
</comment>
<evidence type="ECO:0000256" key="1">
    <source>
        <dbReference type="ARBA" id="ARBA00004123"/>
    </source>
</evidence>
<comment type="subunit">
    <text evidence="4">Component of the EKC/KEOPS complex composed of at least BUD32, CGI121, GON7, KAE1 and PCC1; the whole complex dimerizes.</text>
</comment>
<evidence type="ECO:0000256" key="13">
    <source>
        <dbReference type="ARBA" id="ARBA00022840"/>
    </source>
</evidence>
<evidence type="ECO:0000256" key="5">
    <source>
        <dbReference type="ARBA" id="ARBA00012513"/>
    </source>
</evidence>
<dbReference type="EC" id="2.7.11.1" evidence="5"/>
<protein>
    <recommendedName>
        <fullName evidence="7">EKC/KEOPS complex subunit BUD32</fullName>
        <ecNumber evidence="5">2.7.11.1</ecNumber>
    </recommendedName>
    <alternativeName>
        <fullName evidence="15 16">Atypical Serine/threonine protein kinase BUD32</fullName>
    </alternativeName>
    <alternativeName>
        <fullName evidence="6">EKC/KEOPS complex subunit bud32</fullName>
    </alternativeName>
</protein>
<evidence type="ECO:0000256" key="11">
    <source>
        <dbReference type="ARBA" id="ARBA00022741"/>
    </source>
</evidence>
<dbReference type="Gene3D" id="3.30.200.20">
    <property type="entry name" value="Phosphorylase Kinase, domain 1"/>
    <property type="match status" value="1"/>
</dbReference>
<comment type="caution">
    <text evidence="19">The sequence shown here is derived from an EMBL/GenBank/DDBJ whole genome shotgun (WGS) entry which is preliminary data.</text>
</comment>
<dbReference type="RefSeq" id="XP_049179829.1">
    <property type="nucleotide sequence ID" value="XM_049324421.1"/>
</dbReference>
<dbReference type="GeneID" id="73380737"/>
<dbReference type="Gene3D" id="2.40.50.140">
    <property type="entry name" value="Nucleic acid-binding proteins"/>
    <property type="match status" value="1"/>
</dbReference>
<comment type="similarity">
    <text evidence="3">Belongs to the protein kinase superfamily. BUD32 family.</text>
</comment>
<evidence type="ECO:0000256" key="2">
    <source>
        <dbReference type="ARBA" id="ARBA00009761"/>
    </source>
</evidence>
<organism evidence="19 20">
    <name type="scientific">Candida oxycetoniae</name>
    <dbReference type="NCBI Taxonomy" id="497107"/>
    <lineage>
        <taxon>Eukaryota</taxon>
        <taxon>Fungi</taxon>
        <taxon>Dikarya</taxon>
        <taxon>Ascomycota</taxon>
        <taxon>Saccharomycotina</taxon>
        <taxon>Pichiomycetes</taxon>
        <taxon>Debaryomycetaceae</taxon>
        <taxon>Candida/Lodderomyces clade</taxon>
        <taxon>Candida</taxon>
    </lineage>
</organism>
<evidence type="ECO:0000256" key="18">
    <source>
        <dbReference type="ARBA" id="ARBA00048679"/>
    </source>
</evidence>
<keyword evidence="20" id="KW-1185">Reference proteome</keyword>